<organism evidence="4 5">
    <name type="scientific">Thalassotalea insulae</name>
    <dbReference type="NCBI Taxonomy" id="2056778"/>
    <lineage>
        <taxon>Bacteria</taxon>
        <taxon>Pseudomonadati</taxon>
        <taxon>Pseudomonadota</taxon>
        <taxon>Gammaproteobacteria</taxon>
        <taxon>Alteromonadales</taxon>
        <taxon>Colwelliaceae</taxon>
        <taxon>Thalassotalea</taxon>
    </lineage>
</organism>
<sequence>MTRQKKSRKPGLAPASASKDKKDLATPSDKKPKKLKGRKPGSRQTDAIKKSKQKSAPQTNKDPRVGSKKPIMLTKAQAPEAANKAVKAKPAQRKVAAIKVLDNTQALEQEFYAIEEDAQLQSIFAKQEQEQPLTNEEIDYFNEKMERYHNLQQQLGWSDEEESSEPTGETDEDALWDKLDNNHLSDYE</sequence>
<keyword evidence="5" id="KW-1185">Reference proteome</keyword>
<evidence type="ECO:0000256" key="3">
    <source>
        <dbReference type="SAM" id="MobiDB-lite"/>
    </source>
</evidence>
<evidence type="ECO:0000256" key="2">
    <source>
        <dbReference type="ARBA" id="ARBA00022517"/>
    </source>
</evidence>
<feature type="compositionally biased region" description="Basic and acidic residues" evidence="3">
    <location>
        <begin position="175"/>
        <end position="188"/>
    </location>
</feature>
<feature type="compositionally biased region" description="Basic and acidic residues" evidence="3">
    <location>
        <begin position="18"/>
        <end position="30"/>
    </location>
</feature>
<feature type="region of interest" description="Disordered" evidence="3">
    <location>
        <begin position="154"/>
        <end position="188"/>
    </location>
</feature>
<comment type="caution">
    <text evidence="4">The sequence shown here is derived from an EMBL/GenBank/DDBJ whole genome shotgun (WGS) entry which is preliminary data.</text>
</comment>
<feature type="compositionally biased region" description="Basic residues" evidence="3">
    <location>
        <begin position="31"/>
        <end position="41"/>
    </location>
</feature>
<dbReference type="Proteomes" id="UP001157186">
    <property type="component" value="Unassembled WGS sequence"/>
</dbReference>
<feature type="region of interest" description="Disordered" evidence="3">
    <location>
        <begin position="1"/>
        <end position="91"/>
    </location>
</feature>
<proteinExistence type="predicted"/>
<dbReference type="RefSeq" id="WP_284244539.1">
    <property type="nucleotide sequence ID" value="NZ_BSST01000001.1"/>
</dbReference>
<evidence type="ECO:0000256" key="1">
    <source>
        <dbReference type="ARBA" id="ARBA00022468"/>
    </source>
</evidence>
<dbReference type="InterPro" id="IPR007336">
    <property type="entry name" value="YihI"/>
</dbReference>
<accession>A0ABQ6GVF6</accession>
<dbReference type="NCBIfam" id="NF003560">
    <property type="entry name" value="PRK05244.1-1"/>
    <property type="match status" value="1"/>
</dbReference>
<keyword evidence="2" id="KW-0690">Ribosome biogenesis</keyword>
<dbReference type="Pfam" id="PF04220">
    <property type="entry name" value="YihI"/>
    <property type="match status" value="1"/>
</dbReference>
<protein>
    <submittedName>
        <fullName evidence="4">Der GTPase-activating protein YihI</fullName>
    </submittedName>
</protein>
<evidence type="ECO:0000313" key="5">
    <source>
        <dbReference type="Proteomes" id="UP001157186"/>
    </source>
</evidence>
<gene>
    <name evidence="4" type="primary">yihI</name>
    <name evidence="4" type="ORF">tinsulaeT_20050</name>
</gene>
<feature type="compositionally biased region" description="Acidic residues" evidence="3">
    <location>
        <begin position="158"/>
        <end position="174"/>
    </location>
</feature>
<evidence type="ECO:0000313" key="4">
    <source>
        <dbReference type="EMBL" id="GLX78665.1"/>
    </source>
</evidence>
<keyword evidence="1" id="KW-0343">GTPase activation</keyword>
<name>A0ABQ6GVF6_9GAMM</name>
<dbReference type="EMBL" id="BSST01000001">
    <property type="protein sequence ID" value="GLX78665.1"/>
    <property type="molecule type" value="Genomic_DNA"/>
</dbReference>
<reference evidence="4 5" key="1">
    <citation type="submission" date="2023-03" db="EMBL/GenBank/DDBJ databases">
        <title>Draft genome sequence of Thalassotalea insulae KCTC 62186T.</title>
        <authorList>
            <person name="Sawabe T."/>
        </authorList>
    </citation>
    <scope>NUCLEOTIDE SEQUENCE [LARGE SCALE GENOMIC DNA]</scope>
    <source>
        <strain evidence="4 5">KCTC 62186</strain>
    </source>
</reference>